<organism evidence="4 5">
    <name type="scientific">Blastomyces percursus</name>
    <dbReference type="NCBI Taxonomy" id="1658174"/>
    <lineage>
        <taxon>Eukaryota</taxon>
        <taxon>Fungi</taxon>
        <taxon>Dikarya</taxon>
        <taxon>Ascomycota</taxon>
        <taxon>Pezizomycotina</taxon>
        <taxon>Eurotiomycetes</taxon>
        <taxon>Eurotiomycetidae</taxon>
        <taxon>Onygenales</taxon>
        <taxon>Ajellomycetaceae</taxon>
        <taxon>Blastomyces</taxon>
    </lineage>
</organism>
<dbReference type="PANTHER" id="PTHR24178">
    <property type="entry name" value="MOLTING PROTEIN MLT-4"/>
    <property type="match status" value="1"/>
</dbReference>
<evidence type="ECO:0000256" key="2">
    <source>
        <dbReference type="ARBA" id="ARBA00023043"/>
    </source>
</evidence>
<dbReference type="VEuPathDB" id="FungiDB:ACJ73_08234"/>
<evidence type="ECO:0000256" key="1">
    <source>
        <dbReference type="ARBA" id="ARBA00022737"/>
    </source>
</evidence>
<dbReference type="SMART" id="SM00248">
    <property type="entry name" value="ANK"/>
    <property type="match status" value="1"/>
</dbReference>
<accession>A0A1J9QYP2</accession>
<comment type="caution">
    <text evidence="4">The sequence shown here is derived from an EMBL/GenBank/DDBJ whole genome shotgun (WGS) entry which is preliminary data.</text>
</comment>
<name>A0A1J9QYP2_9EURO</name>
<dbReference type="PROSITE" id="PS50297">
    <property type="entry name" value="ANK_REP_REGION"/>
    <property type="match status" value="1"/>
</dbReference>
<evidence type="ECO:0000313" key="4">
    <source>
        <dbReference type="EMBL" id="OJD20429.1"/>
    </source>
</evidence>
<reference evidence="4 5" key="1">
    <citation type="submission" date="2015-08" db="EMBL/GenBank/DDBJ databases">
        <title>Emmonsia species relationships and genome sequence.</title>
        <authorList>
            <person name="Cuomo C.A."/>
            <person name="Schwartz I.S."/>
            <person name="Kenyon C."/>
            <person name="De Hoog G.S."/>
            <person name="Govender N.P."/>
            <person name="Botha A."/>
            <person name="Moreno L."/>
            <person name="De Vries M."/>
            <person name="Munoz J.F."/>
            <person name="Stielow J.B."/>
        </authorList>
    </citation>
    <scope>NUCLEOTIDE SEQUENCE [LARGE SCALE GENOMIC DNA]</scope>
    <source>
        <strain evidence="4 5">EI222</strain>
    </source>
</reference>
<dbReference type="PROSITE" id="PS50088">
    <property type="entry name" value="ANK_REPEAT"/>
    <property type="match status" value="1"/>
</dbReference>
<dbReference type="EMBL" id="LGTZ01001877">
    <property type="protein sequence ID" value="OJD20429.1"/>
    <property type="molecule type" value="Genomic_DNA"/>
</dbReference>
<dbReference type="PANTHER" id="PTHR24178:SF9">
    <property type="entry name" value="ANK_REP_REGION DOMAIN-CONTAINING PROTEIN"/>
    <property type="match status" value="1"/>
</dbReference>
<sequence>MHALRSEIYRRLYGSSICQAWRMMLLHFPVEILLNIIDHLGSKALYAFARSNKSIATISIKRLHRLALENARNGDTKFLELVLGKPEVVDFSRKDKRGRTPLLMAVTKGHVEAVRLLLEAGTPTERRALWCSFRYNNKEVYLALLKCPRFIKDEENILNSTQARWKDKGGDIIKFLLTNFDPTSIGPQGTTPLHGAVQLALSSTLELYL</sequence>
<dbReference type="STRING" id="1658174.A0A1J9QYP2"/>
<proteinExistence type="predicted"/>
<dbReference type="Pfam" id="PF12796">
    <property type="entry name" value="Ank_2"/>
    <property type="match status" value="1"/>
</dbReference>
<dbReference type="SUPFAM" id="SSF48403">
    <property type="entry name" value="Ankyrin repeat"/>
    <property type="match status" value="1"/>
</dbReference>
<gene>
    <name evidence="4" type="ORF">ACJ73_08234</name>
</gene>
<dbReference type="OrthoDB" id="366390at2759"/>
<dbReference type="AlphaFoldDB" id="A0A1J9QYP2"/>
<feature type="repeat" description="ANK" evidence="3">
    <location>
        <begin position="97"/>
        <end position="129"/>
    </location>
</feature>
<dbReference type="InterPro" id="IPR002110">
    <property type="entry name" value="Ankyrin_rpt"/>
</dbReference>
<evidence type="ECO:0000256" key="3">
    <source>
        <dbReference type="PROSITE-ProRule" id="PRU00023"/>
    </source>
</evidence>
<evidence type="ECO:0000313" key="5">
    <source>
        <dbReference type="Proteomes" id="UP000242791"/>
    </source>
</evidence>
<dbReference type="InterPro" id="IPR036770">
    <property type="entry name" value="Ankyrin_rpt-contain_sf"/>
</dbReference>
<keyword evidence="1" id="KW-0677">Repeat</keyword>
<keyword evidence="2 3" id="KW-0040">ANK repeat</keyword>
<protein>
    <submittedName>
        <fullName evidence="4">Uncharacterized protein</fullName>
    </submittedName>
</protein>
<dbReference type="Proteomes" id="UP000242791">
    <property type="component" value="Unassembled WGS sequence"/>
</dbReference>
<keyword evidence="5" id="KW-1185">Reference proteome</keyword>
<dbReference type="Gene3D" id="1.25.40.20">
    <property type="entry name" value="Ankyrin repeat-containing domain"/>
    <property type="match status" value="1"/>
</dbReference>